<dbReference type="InterPro" id="IPR051236">
    <property type="entry name" value="HAT_RTT109-like"/>
</dbReference>
<keyword evidence="7" id="KW-0804">Transcription</keyword>
<dbReference type="InterPro" id="IPR013178">
    <property type="entry name" value="Histone_AcTrfase_Rtt109/CBP"/>
</dbReference>
<evidence type="ECO:0000256" key="1">
    <source>
        <dbReference type="ARBA" id="ARBA00004123"/>
    </source>
</evidence>
<keyword evidence="6" id="KW-0805">Transcription regulation</keyword>
<evidence type="ECO:0000256" key="2">
    <source>
        <dbReference type="ARBA" id="ARBA00013184"/>
    </source>
</evidence>
<keyword evidence="8" id="KW-0539">Nucleus</keyword>
<sequence length="563" mass="60658">MVGPTAALGHESLQSRIANALSARVKLTTDAATVPTASDQVQPLSGTLTVHTLCTTPTADASIYSHYSPSDPQSQSQESQSAPTRSNRLIFVTYSPHGPVHATNPTSVSLSATAGAVQDSSCNNLPASTIAAATDHLNPSNDATIVFALYASEYQLVDDQRLLRIVNIEKIDSSGSTRSLTGIPSTTIQAYIEYIRSTCTADCGTHSISNESSLPRSVSLRIHVFSRSQPQYLFPASKQHAEKRVRDDTSLVQWWMWVLGNSSQQTITEHARHSDPATTAIDAIDPIDPIDAIETIKRWWVIPGETVHSTTCARLLQGSTCKWEWGLCSDPSGRLPQFPDDPVSKACGMLDNNNHEVHSSHLNAVIDMLSVLGECQRVCAVLCLQIDSDPKHCKADLLEPATDSTKPSPLSLHHSIPQSDMKVFMASWMGFDFSSVDACVASSRQIVAMFHESFGHLNATTSTTVVSQSSSSSLTKPLESRGTASGINNLQGLVKRNTSSSSNDKNPTPSQTPSYTAQSIQGLVKRKPALSTTPVAPQLDHDNNPSSTIHHLDASSIKKQKTV</sequence>
<name>A0ABQ8F1H2_9FUNG</name>
<evidence type="ECO:0000313" key="11">
    <source>
        <dbReference type="EMBL" id="KAH6590408.1"/>
    </source>
</evidence>
<organism evidence="11 12">
    <name type="scientific">Batrachochytrium salamandrivorans</name>
    <dbReference type="NCBI Taxonomy" id="1357716"/>
    <lineage>
        <taxon>Eukaryota</taxon>
        <taxon>Fungi</taxon>
        <taxon>Fungi incertae sedis</taxon>
        <taxon>Chytridiomycota</taxon>
        <taxon>Chytridiomycota incertae sedis</taxon>
        <taxon>Chytridiomycetes</taxon>
        <taxon>Rhizophydiales</taxon>
        <taxon>Rhizophydiales incertae sedis</taxon>
        <taxon>Batrachochytrium</taxon>
    </lineage>
</organism>
<comment type="subcellular location">
    <subcellularLocation>
        <location evidence="1">Nucleus</location>
    </subcellularLocation>
</comment>
<gene>
    <name evidence="11" type="ORF">BASA50_009383</name>
</gene>
<dbReference type="PANTHER" id="PTHR31571">
    <property type="entry name" value="ALTERED INHERITANCE OF MITOCHONDRIA PROTEIN 6"/>
    <property type="match status" value="1"/>
</dbReference>
<dbReference type="PROSITE" id="PS51728">
    <property type="entry name" value="RTT109_HAT"/>
    <property type="match status" value="1"/>
</dbReference>
<dbReference type="Pfam" id="PF08214">
    <property type="entry name" value="HAT_KAT11"/>
    <property type="match status" value="1"/>
</dbReference>
<keyword evidence="4" id="KW-0227">DNA damage</keyword>
<evidence type="ECO:0000313" key="12">
    <source>
        <dbReference type="Proteomes" id="UP001648503"/>
    </source>
</evidence>
<feature type="region of interest" description="Disordered" evidence="10">
    <location>
        <begin position="465"/>
        <end position="518"/>
    </location>
</feature>
<dbReference type="EMBL" id="JAFCIX010000433">
    <property type="protein sequence ID" value="KAH6590408.1"/>
    <property type="molecule type" value="Genomic_DNA"/>
</dbReference>
<dbReference type="PANTHER" id="PTHR31571:SF2">
    <property type="entry name" value="HISTONE ACETYLTRANSFERASE RTT109"/>
    <property type="match status" value="1"/>
</dbReference>
<comment type="catalytic activity">
    <reaction evidence="9">
        <text>L-lysyl-[histone] + acetyl-CoA = N(6)-acetyl-L-lysyl-[histone] + CoA + H(+)</text>
        <dbReference type="Rhea" id="RHEA:21992"/>
        <dbReference type="Rhea" id="RHEA-COMP:9845"/>
        <dbReference type="Rhea" id="RHEA-COMP:11338"/>
        <dbReference type="ChEBI" id="CHEBI:15378"/>
        <dbReference type="ChEBI" id="CHEBI:29969"/>
        <dbReference type="ChEBI" id="CHEBI:57287"/>
        <dbReference type="ChEBI" id="CHEBI:57288"/>
        <dbReference type="ChEBI" id="CHEBI:61930"/>
        <dbReference type="EC" id="2.3.1.48"/>
    </reaction>
    <physiologicalReaction direction="left-to-right" evidence="9">
        <dbReference type="Rhea" id="RHEA:21993"/>
    </physiologicalReaction>
</comment>
<feature type="compositionally biased region" description="Polar residues" evidence="10">
    <location>
        <begin position="482"/>
        <end position="518"/>
    </location>
</feature>
<dbReference type="InterPro" id="IPR016849">
    <property type="entry name" value="Rtt109"/>
</dbReference>
<dbReference type="Proteomes" id="UP001648503">
    <property type="component" value="Unassembled WGS sequence"/>
</dbReference>
<evidence type="ECO:0000256" key="3">
    <source>
        <dbReference type="ARBA" id="ARBA00022679"/>
    </source>
</evidence>
<evidence type="ECO:0000256" key="6">
    <source>
        <dbReference type="ARBA" id="ARBA00023015"/>
    </source>
</evidence>
<feature type="compositionally biased region" description="Low complexity" evidence="10">
    <location>
        <begin position="65"/>
        <end position="83"/>
    </location>
</feature>
<proteinExistence type="predicted"/>
<reference evidence="11 12" key="1">
    <citation type="submission" date="2021-02" db="EMBL/GenBank/DDBJ databases">
        <title>Variation within the Batrachochytrium salamandrivorans European outbreak.</title>
        <authorList>
            <person name="Kelly M."/>
            <person name="Pasmans F."/>
            <person name="Shea T.P."/>
            <person name="Munoz J.F."/>
            <person name="Carranza S."/>
            <person name="Cuomo C.A."/>
            <person name="Martel A."/>
        </authorList>
    </citation>
    <scope>NUCLEOTIDE SEQUENCE [LARGE SCALE GENOMIC DNA]</scope>
    <source>
        <strain evidence="11 12">AMFP18/2</strain>
    </source>
</reference>
<evidence type="ECO:0000256" key="10">
    <source>
        <dbReference type="SAM" id="MobiDB-lite"/>
    </source>
</evidence>
<evidence type="ECO:0000256" key="7">
    <source>
        <dbReference type="ARBA" id="ARBA00023163"/>
    </source>
</evidence>
<dbReference type="SMART" id="SM01250">
    <property type="entry name" value="KAT11"/>
    <property type="match status" value="1"/>
</dbReference>
<evidence type="ECO:0000256" key="4">
    <source>
        <dbReference type="ARBA" id="ARBA00022763"/>
    </source>
</evidence>
<protein>
    <recommendedName>
        <fullName evidence="2">histone acetyltransferase</fullName>
        <ecNumber evidence="2">2.3.1.48</ecNumber>
    </recommendedName>
</protein>
<keyword evidence="12" id="KW-1185">Reference proteome</keyword>
<accession>A0ABQ8F1H2</accession>
<feature type="compositionally biased region" description="Low complexity" evidence="10">
    <location>
        <begin position="465"/>
        <end position="475"/>
    </location>
</feature>
<feature type="region of interest" description="Disordered" evidence="10">
    <location>
        <begin position="64"/>
        <end position="85"/>
    </location>
</feature>
<evidence type="ECO:0000256" key="9">
    <source>
        <dbReference type="ARBA" id="ARBA00048940"/>
    </source>
</evidence>
<dbReference type="EC" id="2.3.1.48" evidence="2"/>
<evidence type="ECO:0000256" key="8">
    <source>
        <dbReference type="ARBA" id="ARBA00023242"/>
    </source>
</evidence>
<keyword evidence="3" id="KW-0808">Transferase</keyword>
<evidence type="ECO:0000256" key="5">
    <source>
        <dbReference type="ARBA" id="ARBA00022990"/>
    </source>
</evidence>
<feature type="region of interest" description="Disordered" evidence="10">
    <location>
        <begin position="531"/>
        <end position="563"/>
    </location>
</feature>
<keyword evidence="5" id="KW-0007">Acetylation</keyword>
<comment type="caution">
    <text evidence="11">The sequence shown here is derived from an EMBL/GenBank/DDBJ whole genome shotgun (WGS) entry which is preliminary data.</text>
</comment>